<sequence length="434" mass="47535">MPRLREMCETSFGINVFGYLTSIQSQGVLARTLVQVLREQGVPVAITDVAPDFGGTGQDQSVCLTGTDEASSQPHPISVFCFTPTDTETFLERNPRLADRDRITAVVVALEHHVLRPEFLPALEAVDLVLTLSDFITDAVSAGVPGSTCVPFRQAIPSRDVEKVERSRWGVQDRDVLFVNAFDTLSDSCRKNPLALVRAFAEAFPDRDDVALLMKIGHLGDDADLGGQAVTAVAEAAADPRVRVVQESLEYSEVLGLFASADVVVSLHRSEGLGLTLMEAMSVGTATVATRFSGNLDFMTAENSALVECELVPVRTPYPAYQYLVDRDVWAEPSHEDAVRWLRRLADEPDLRARLGDAGRADMETLRESVMGGDVVEGIKRALRSDVVWTHRDQSALKRLARPHGRLRLGVLRHRAAVAVKGVLEPQSQRRSRG</sequence>
<reference evidence="1 2" key="1">
    <citation type="submission" date="2020-09" db="EMBL/GenBank/DDBJ databases">
        <title>novel species in genus Nocardioides.</title>
        <authorList>
            <person name="Zhang G."/>
        </authorList>
    </citation>
    <scope>NUCLEOTIDE SEQUENCE [LARGE SCALE GENOMIC DNA]</scope>
    <source>
        <strain evidence="1 2">19197</strain>
    </source>
</reference>
<gene>
    <name evidence="1" type="ORF">IEZ25_20510</name>
</gene>
<organism evidence="1 2">
    <name type="scientific">Nocardioides hwasunensis</name>
    <dbReference type="NCBI Taxonomy" id="397258"/>
    <lineage>
        <taxon>Bacteria</taxon>
        <taxon>Bacillati</taxon>
        <taxon>Actinomycetota</taxon>
        <taxon>Actinomycetes</taxon>
        <taxon>Propionibacteriales</taxon>
        <taxon>Nocardioidaceae</taxon>
        <taxon>Nocardioides</taxon>
    </lineage>
</organism>
<comment type="caution">
    <text evidence="1">The sequence shown here is derived from an EMBL/GenBank/DDBJ whole genome shotgun (WGS) entry which is preliminary data.</text>
</comment>
<dbReference type="PANTHER" id="PTHR46656">
    <property type="entry name" value="PUTATIVE-RELATED"/>
    <property type="match status" value="1"/>
</dbReference>
<dbReference type="SUPFAM" id="SSF53756">
    <property type="entry name" value="UDP-Glycosyltransferase/glycogen phosphorylase"/>
    <property type="match status" value="1"/>
</dbReference>
<dbReference type="PANTHER" id="PTHR46656:SF3">
    <property type="entry name" value="PUTATIVE-RELATED"/>
    <property type="match status" value="1"/>
</dbReference>
<protein>
    <submittedName>
        <fullName evidence="1">Glycosyltransferase family 4 protein</fullName>
    </submittedName>
</protein>
<dbReference type="Proteomes" id="UP000649289">
    <property type="component" value="Unassembled WGS sequence"/>
</dbReference>
<keyword evidence="2" id="KW-1185">Reference proteome</keyword>
<dbReference type="RefSeq" id="WP_191201339.1">
    <property type="nucleotide sequence ID" value="NZ_BAAAPA010000001.1"/>
</dbReference>
<evidence type="ECO:0000313" key="1">
    <source>
        <dbReference type="EMBL" id="MBD3917008.1"/>
    </source>
</evidence>
<proteinExistence type="predicted"/>
<dbReference type="EMBL" id="JACXYY010000010">
    <property type="protein sequence ID" value="MBD3917008.1"/>
    <property type="molecule type" value="Genomic_DNA"/>
</dbReference>
<name>A0ABR8MLW3_9ACTN</name>
<evidence type="ECO:0000313" key="2">
    <source>
        <dbReference type="Proteomes" id="UP000649289"/>
    </source>
</evidence>
<accession>A0ABR8MLW3</accession>
<dbReference type="Pfam" id="PF13692">
    <property type="entry name" value="Glyco_trans_1_4"/>
    <property type="match status" value="1"/>
</dbReference>
<dbReference type="Gene3D" id="3.40.50.2000">
    <property type="entry name" value="Glycogen Phosphorylase B"/>
    <property type="match status" value="1"/>
</dbReference>